<evidence type="ECO:0000256" key="2">
    <source>
        <dbReference type="ARBA" id="ARBA00004141"/>
    </source>
</evidence>
<dbReference type="NCBIfam" id="TIGR00054">
    <property type="entry name" value="RIP metalloprotease RseP"/>
    <property type="match status" value="1"/>
</dbReference>
<dbReference type="GO" id="GO:0006508">
    <property type="term" value="P:proteolysis"/>
    <property type="evidence" value="ECO:0007669"/>
    <property type="project" value="UniProtKB-KW"/>
</dbReference>
<evidence type="ECO:0000256" key="8">
    <source>
        <dbReference type="ARBA" id="ARBA00022989"/>
    </source>
</evidence>
<sequence length="432" mass="47225">MNIFIAVIALSFLILVHEFGHFIAAKLSGIKVEEFSLFMGPKLFGIQRGETMYSVRLVPLGGYVKMEGEEEASDDERAFNKKPIPVRMAVIFAGPLMNLLIAVIFVAIVFSASGFSTTEISSVAPDSPAYAAGIRNGDTIVSYNGKRIYHPSDYVLFSYTQNNEPVKIGIKRDKEIIEVMVTPEVIPAKTSYILGFTPKESEGPESNVVASVLSGTDAEKAGLKAGDRIVGLNDVEITSRQDIADFMAKNNDAPVQVTVERGGQKLTLVIKPALQTTKETISIGINRFKYARGNLLENIKQSVIYNYSTARSVYYSFLYLIQRKVPANEMMGPIGIVTTIGETVEMSQTIKDKLVNLVGITSLISVNLGIMNLIPFPALDGSKIIILIIEVIRRKAMPPEKEAIISMVGLVLLLVLMVFATSNDIMRIFGAG</sequence>
<dbReference type="RefSeq" id="WP_103080222.1">
    <property type="nucleotide sequence ID" value="NZ_NIOJ01000004.1"/>
</dbReference>
<evidence type="ECO:0000256" key="10">
    <source>
        <dbReference type="ARBA" id="ARBA00023136"/>
    </source>
</evidence>
<dbReference type="InterPro" id="IPR004387">
    <property type="entry name" value="Pept_M50_Zn"/>
</dbReference>
<evidence type="ECO:0000256" key="6">
    <source>
        <dbReference type="ARBA" id="ARBA00022801"/>
    </source>
</evidence>
<dbReference type="SUPFAM" id="SSF50156">
    <property type="entry name" value="PDZ domain-like"/>
    <property type="match status" value="2"/>
</dbReference>
<keyword evidence="8 11" id="KW-1133">Transmembrane helix</keyword>
<dbReference type="EC" id="3.4.24.-" evidence="11"/>
<comment type="similarity">
    <text evidence="3 11">Belongs to the peptidase M50B family.</text>
</comment>
<keyword evidence="10 11" id="KW-0472">Membrane</keyword>
<feature type="domain" description="PDZ" evidence="12">
    <location>
        <begin position="182"/>
        <end position="263"/>
    </location>
</feature>
<keyword evidence="9 11" id="KW-0482">Metalloprotease</keyword>
<keyword evidence="11" id="KW-0479">Metal-binding</keyword>
<dbReference type="CDD" id="cd06163">
    <property type="entry name" value="S2P-M50_PDZ_RseP-like"/>
    <property type="match status" value="1"/>
</dbReference>
<dbReference type="InterPro" id="IPR001478">
    <property type="entry name" value="PDZ"/>
</dbReference>
<keyword evidence="4 13" id="KW-0645">Protease</keyword>
<keyword evidence="14" id="KW-1185">Reference proteome</keyword>
<dbReference type="InterPro" id="IPR008915">
    <property type="entry name" value="Peptidase_M50"/>
</dbReference>
<dbReference type="InterPro" id="IPR036034">
    <property type="entry name" value="PDZ_sf"/>
</dbReference>
<dbReference type="Proteomes" id="UP000236151">
    <property type="component" value="Unassembled WGS sequence"/>
</dbReference>
<dbReference type="EMBL" id="NIOJ01000004">
    <property type="protein sequence ID" value="PNU01094.1"/>
    <property type="molecule type" value="Genomic_DNA"/>
</dbReference>
<dbReference type="Gene3D" id="2.30.42.10">
    <property type="match status" value="2"/>
</dbReference>
<proteinExistence type="inferred from homology"/>
<dbReference type="AlphaFoldDB" id="A0A2K2FQQ4"/>
<dbReference type="InterPro" id="IPR041489">
    <property type="entry name" value="PDZ_6"/>
</dbReference>
<evidence type="ECO:0000256" key="1">
    <source>
        <dbReference type="ARBA" id="ARBA00001947"/>
    </source>
</evidence>
<evidence type="ECO:0000256" key="11">
    <source>
        <dbReference type="RuleBase" id="RU362031"/>
    </source>
</evidence>
<dbReference type="SMART" id="SM00228">
    <property type="entry name" value="PDZ"/>
    <property type="match status" value="2"/>
</dbReference>
<keyword evidence="5 11" id="KW-0812">Transmembrane</keyword>
<evidence type="ECO:0000256" key="9">
    <source>
        <dbReference type="ARBA" id="ARBA00023049"/>
    </source>
</evidence>
<evidence type="ECO:0000256" key="7">
    <source>
        <dbReference type="ARBA" id="ARBA00022833"/>
    </source>
</evidence>
<dbReference type="GO" id="GO:0016020">
    <property type="term" value="C:membrane"/>
    <property type="evidence" value="ECO:0007669"/>
    <property type="project" value="UniProtKB-SubCell"/>
</dbReference>
<evidence type="ECO:0000256" key="4">
    <source>
        <dbReference type="ARBA" id="ARBA00022670"/>
    </source>
</evidence>
<comment type="subcellular location">
    <subcellularLocation>
        <location evidence="2">Membrane</location>
        <topology evidence="2">Multi-pass membrane protein</topology>
    </subcellularLocation>
</comment>
<dbReference type="PANTHER" id="PTHR42837:SF2">
    <property type="entry name" value="MEMBRANE METALLOPROTEASE ARASP2, CHLOROPLASTIC-RELATED"/>
    <property type="match status" value="1"/>
</dbReference>
<reference evidence="13 14" key="1">
    <citation type="submission" date="2017-06" db="EMBL/GenBank/DDBJ databases">
        <title>Investigating the central metabolism of Clostridium thermosuccinogenes.</title>
        <authorList>
            <person name="Koendjbiharie J.G."/>
            <person name="van Kranenburg R."/>
        </authorList>
    </citation>
    <scope>NUCLEOTIDE SEQUENCE [LARGE SCALE GENOMIC DNA]</scope>
    <source>
        <strain evidence="13 14">DSM 5806</strain>
    </source>
</reference>
<dbReference type="PANTHER" id="PTHR42837">
    <property type="entry name" value="REGULATOR OF SIGMA-E PROTEASE RSEP"/>
    <property type="match status" value="1"/>
</dbReference>
<dbReference type="PROSITE" id="PS50106">
    <property type="entry name" value="PDZ"/>
    <property type="match status" value="1"/>
</dbReference>
<keyword evidence="7 11" id="KW-0862">Zinc</keyword>
<evidence type="ECO:0000313" key="14">
    <source>
        <dbReference type="Proteomes" id="UP000236151"/>
    </source>
</evidence>
<accession>A0A2K2FQQ4</accession>
<name>A0A2K2FQQ4_9CLOT</name>
<organism evidence="13 14">
    <name type="scientific">Clostridium thermosuccinogenes</name>
    <dbReference type="NCBI Taxonomy" id="84032"/>
    <lineage>
        <taxon>Bacteria</taxon>
        <taxon>Bacillati</taxon>
        <taxon>Bacillota</taxon>
        <taxon>Clostridia</taxon>
        <taxon>Eubacteriales</taxon>
        <taxon>Clostridiaceae</taxon>
        <taxon>Clostridium</taxon>
    </lineage>
</organism>
<dbReference type="GO" id="GO:0004222">
    <property type="term" value="F:metalloendopeptidase activity"/>
    <property type="evidence" value="ECO:0007669"/>
    <property type="project" value="InterPro"/>
</dbReference>
<dbReference type="Pfam" id="PF02163">
    <property type="entry name" value="Peptidase_M50"/>
    <property type="match status" value="1"/>
</dbReference>
<evidence type="ECO:0000259" key="12">
    <source>
        <dbReference type="PROSITE" id="PS50106"/>
    </source>
</evidence>
<dbReference type="CDD" id="cd23081">
    <property type="entry name" value="cpPDZ_EcRseP-like"/>
    <property type="match status" value="1"/>
</dbReference>
<comment type="caution">
    <text evidence="13">The sequence shown here is derived from an EMBL/GenBank/DDBJ whole genome shotgun (WGS) entry which is preliminary data.</text>
</comment>
<comment type="cofactor">
    <cofactor evidence="1 11">
        <name>Zn(2+)</name>
        <dbReference type="ChEBI" id="CHEBI:29105"/>
    </cofactor>
</comment>
<dbReference type="Pfam" id="PF17820">
    <property type="entry name" value="PDZ_6"/>
    <property type="match status" value="2"/>
</dbReference>
<evidence type="ECO:0000256" key="5">
    <source>
        <dbReference type="ARBA" id="ARBA00022692"/>
    </source>
</evidence>
<feature type="transmembrane region" description="Helical" evidence="11">
    <location>
        <begin position="403"/>
        <end position="420"/>
    </location>
</feature>
<evidence type="ECO:0000313" key="13">
    <source>
        <dbReference type="EMBL" id="PNU01094.1"/>
    </source>
</evidence>
<evidence type="ECO:0000256" key="3">
    <source>
        <dbReference type="ARBA" id="ARBA00007931"/>
    </source>
</evidence>
<feature type="transmembrane region" description="Helical" evidence="11">
    <location>
        <begin position="89"/>
        <end position="110"/>
    </location>
</feature>
<protein>
    <recommendedName>
        <fullName evidence="11">Zinc metalloprotease</fullName>
        <ecNumber evidence="11">3.4.24.-</ecNumber>
    </recommendedName>
</protein>
<keyword evidence="6 11" id="KW-0378">Hydrolase</keyword>
<feature type="transmembrane region" description="Helical" evidence="11">
    <location>
        <begin position="354"/>
        <end position="374"/>
    </location>
</feature>
<dbReference type="GO" id="GO:0046872">
    <property type="term" value="F:metal ion binding"/>
    <property type="evidence" value="ECO:0007669"/>
    <property type="project" value="UniProtKB-KW"/>
</dbReference>
<gene>
    <name evidence="13" type="primary">rseP</name>
    <name evidence="13" type="ORF">CDQ84_02915</name>
</gene>